<evidence type="ECO:0000259" key="1">
    <source>
        <dbReference type="Pfam" id="PF02538"/>
    </source>
</evidence>
<dbReference type="GO" id="GO:0006749">
    <property type="term" value="P:glutathione metabolic process"/>
    <property type="evidence" value="ECO:0007669"/>
    <property type="project" value="TreeGrafter"/>
</dbReference>
<comment type="caution">
    <text evidence="2">The sequence shown here is derived from an EMBL/GenBank/DDBJ whole genome shotgun (WGS) entry which is preliminary data.</text>
</comment>
<dbReference type="Proteomes" id="UP000318380">
    <property type="component" value="Unassembled WGS sequence"/>
</dbReference>
<dbReference type="RefSeq" id="WP_145813839.1">
    <property type="nucleotide sequence ID" value="NZ_VIVK01000002.1"/>
</dbReference>
<gene>
    <name evidence="2" type="ORF">FB561_6533</name>
</gene>
<dbReference type="InterPro" id="IPR003692">
    <property type="entry name" value="Hydantoinase_B"/>
</dbReference>
<protein>
    <submittedName>
        <fullName evidence="2">N-methylhydantoinase B/oxoprolinase/acetone carboxylase alpha subunit</fullName>
    </submittedName>
</protein>
<accession>A0A561B803</accession>
<dbReference type="InterPro" id="IPR045079">
    <property type="entry name" value="Oxoprolinase-like"/>
</dbReference>
<dbReference type="OrthoDB" id="102473at2"/>
<dbReference type="GO" id="GO:0017168">
    <property type="term" value="F:5-oxoprolinase (ATP-hydrolyzing) activity"/>
    <property type="evidence" value="ECO:0007669"/>
    <property type="project" value="TreeGrafter"/>
</dbReference>
<dbReference type="EMBL" id="VIVK01000002">
    <property type="protein sequence ID" value="TWD75096.1"/>
    <property type="molecule type" value="Genomic_DNA"/>
</dbReference>
<sequence>MDGVRMAVLSSRLNVVVEAMMNTIFRSSRSGVLNSAHDFSCCIVSAGHELVMGAESLPIHMMSGPDLISRAIAEAYPRQQRGDAFLHNSPYNGNSHAADHCLVVPVVDEQGVHRFTVLAKAHQADCGNSQPTTYMADARDVYEEGALLFDACRVQSGYQDNEDVLRMLKLRVRVPDQWWGDYLALLGAVRLGERRMLELGAELGWDVLDDFVGQWLDYSESLMAEAISGLPAGHFDETTEHDPYPGAPDGVPISIGIDVDPRQGRIRVDLRDNVDCLPNGLNLTESTARTAAMLGVFNSIGQGVPPNAGSLRRIEVQLRDNCAVGVPAHPHSCSAATTNLADRVSNATQRAFANFAEAIGMAECGAVIPAAAAVISGRDPRTDHDFVNQIFLAVTGGAGTPWTDAWLTIFHVGCGGMLRRDSVEGAEMAHPILVRSQRLVPDTEGAGRFRGAPSAEVEYGPVGTTLSVAYGTDGSVRPAMGVRGGTAGGLSRHCRRLLDGTLEPLAAQGIIQLADGETIVSVTAGGGGYGNPHDRPREQVAHDVAERWISAERAREVYGWQDLTD</sequence>
<proteinExistence type="predicted"/>
<dbReference type="AlphaFoldDB" id="A0A561B803"/>
<feature type="domain" description="Hydantoinase B/oxoprolinase" evidence="1">
    <location>
        <begin position="2"/>
        <end position="532"/>
    </location>
</feature>
<dbReference type="GO" id="GO:0005829">
    <property type="term" value="C:cytosol"/>
    <property type="evidence" value="ECO:0007669"/>
    <property type="project" value="TreeGrafter"/>
</dbReference>
<evidence type="ECO:0000313" key="3">
    <source>
        <dbReference type="Proteomes" id="UP000318380"/>
    </source>
</evidence>
<dbReference type="PANTHER" id="PTHR11365:SF23">
    <property type="entry name" value="HYPOTHETICAL 5-OXOPROLINASE (EUROFUNG)-RELATED"/>
    <property type="match status" value="1"/>
</dbReference>
<dbReference type="Pfam" id="PF02538">
    <property type="entry name" value="Hydantoinase_B"/>
    <property type="match status" value="1"/>
</dbReference>
<reference evidence="2 3" key="1">
    <citation type="submission" date="2019-06" db="EMBL/GenBank/DDBJ databases">
        <title>Sequencing the genomes of 1000 actinobacteria strains.</title>
        <authorList>
            <person name="Klenk H.-P."/>
        </authorList>
    </citation>
    <scope>NUCLEOTIDE SEQUENCE [LARGE SCALE GENOMIC DNA]</scope>
    <source>
        <strain evidence="2 3">DSM 24683</strain>
    </source>
</reference>
<keyword evidence="3" id="KW-1185">Reference proteome</keyword>
<dbReference type="PANTHER" id="PTHR11365">
    <property type="entry name" value="5-OXOPROLINASE RELATED"/>
    <property type="match status" value="1"/>
</dbReference>
<organism evidence="2 3">
    <name type="scientific">Kribbella amoyensis</name>
    <dbReference type="NCBI Taxonomy" id="996641"/>
    <lineage>
        <taxon>Bacteria</taxon>
        <taxon>Bacillati</taxon>
        <taxon>Actinomycetota</taxon>
        <taxon>Actinomycetes</taxon>
        <taxon>Propionibacteriales</taxon>
        <taxon>Kribbellaceae</taxon>
        <taxon>Kribbella</taxon>
    </lineage>
</organism>
<name>A0A561B803_9ACTN</name>
<evidence type="ECO:0000313" key="2">
    <source>
        <dbReference type="EMBL" id="TWD75096.1"/>
    </source>
</evidence>